<gene>
    <name evidence="1" type="ORF">MEDL_50934</name>
</gene>
<keyword evidence="2" id="KW-1185">Reference proteome</keyword>
<reference evidence="1" key="1">
    <citation type="submission" date="2021-03" db="EMBL/GenBank/DDBJ databases">
        <authorList>
            <person name="Bekaert M."/>
        </authorList>
    </citation>
    <scope>NUCLEOTIDE SEQUENCE</scope>
</reference>
<dbReference type="InterPro" id="IPR036116">
    <property type="entry name" value="FN3_sf"/>
</dbReference>
<dbReference type="PANTHER" id="PTHR16897">
    <property type="entry name" value="OS10G0105400 PROTEIN"/>
    <property type="match status" value="1"/>
</dbReference>
<name>A0A8S3TY12_MYTED</name>
<dbReference type="SUPFAM" id="SSF49265">
    <property type="entry name" value="Fibronectin type III"/>
    <property type="match status" value="2"/>
</dbReference>
<dbReference type="EMBL" id="CAJPWZ010002450">
    <property type="protein sequence ID" value="CAG2238526.1"/>
    <property type="molecule type" value="Genomic_DNA"/>
</dbReference>
<dbReference type="Proteomes" id="UP000683360">
    <property type="component" value="Unassembled WGS sequence"/>
</dbReference>
<comment type="caution">
    <text evidence="1">The sequence shown here is derived from an EMBL/GenBank/DDBJ whole genome shotgun (WGS) entry which is preliminary data.</text>
</comment>
<organism evidence="1 2">
    <name type="scientific">Mytilus edulis</name>
    <name type="common">Blue mussel</name>
    <dbReference type="NCBI Taxonomy" id="6550"/>
    <lineage>
        <taxon>Eukaryota</taxon>
        <taxon>Metazoa</taxon>
        <taxon>Spiralia</taxon>
        <taxon>Lophotrochozoa</taxon>
        <taxon>Mollusca</taxon>
        <taxon>Bivalvia</taxon>
        <taxon>Autobranchia</taxon>
        <taxon>Pteriomorphia</taxon>
        <taxon>Mytilida</taxon>
        <taxon>Mytiloidea</taxon>
        <taxon>Mytilidae</taxon>
        <taxon>Mytilinae</taxon>
        <taxon>Mytilus</taxon>
    </lineage>
</organism>
<evidence type="ECO:0000313" key="2">
    <source>
        <dbReference type="Proteomes" id="UP000683360"/>
    </source>
</evidence>
<proteinExistence type="predicted"/>
<accession>A0A8S3TY12</accession>
<evidence type="ECO:0000313" key="1">
    <source>
        <dbReference type="EMBL" id="CAG2238526.1"/>
    </source>
</evidence>
<protein>
    <submittedName>
        <fullName evidence="1">Uncharacterized protein</fullName>
    </submittedName>
</protein>
<dbReference type="PANTHER" id="PTHR16897:SF2">
    <property type="entry name" value="OS03G0226600 PROTEIN"/>
    <property type="match status" value="1"/>
</dbReference>
<dbReference type="OrthoDB" id="6114161at2759"/>
<sequence length="2829" mass="317896">MEFEIGVNTSQSPAFVKTHLFGITDVEIGLEKVTVTGKNHSLGTTEIKNGTTSIPKPNYQSKNIEIPVLINLTQGESICLTYRAKGGGYLVSKNQNELKHVPYEKTEKTRQLCYIYDREPPVFRPSNNIRRTEPLKLSERLTHSSFIKVSFGGWSDPYPSLGTSKLASGIESYELSVYEVIEAATGTLMRDTNAVAVNNCSKDITELEIQLPEKNPMLYAIVLEVKDKADNVRQARRFVLYDNSSELVNNDLIPLKVVSASNKTNFTWQIHHENICYSWKNRFLNIDYKQNNLLRPIKAEAYKAIDGIYDQITGVLPVTEFMFQCYDLLLSMVGECTSTTYVAELKKLKTLNKHNGNHNRRYFFTVTATNNAHLVAYDHIDILVDESPPEVGVVLEGPIGSPDIDYTSINQFTVHWHGFIDHESGIKLYRVGIGRNCINNLNNKEAGEMNGSFVLETTHESTKLAFPDGQGKYHVTVMAFNHAMSPSKIACSDGITFDESVPEIVNVSIKHAKTVESIGCYDGVPWLVKQNLSRIKLFGDECSKFCTNKSNDDMLSLLPIIQENTGEGTAVSSFMCRTISRYKFFIYTPTDLFQITWGIGEDNSQIAHAYVGFGKDVSLIDSPNLMVYTKTHHLTSYIQHHPGLIGEKSIFIFIKVKNRAGLDQKIWFGPILADETPPVCKDIPKPVIDNGIVIAQWDKNTFYDTEQTEEIGSVMFRVGVENKYITPFLEWDIKSHGGQCGIHHQCIKYPVKKLQMYDSEKSLDFHIQMHVYNYAGHYCSINTPSFKLPNIIPPRSGVVLDVDTGNKGFYQDVDVLHDAKVYCFVMKGFTNEEIEFEVGVGTVNKSDDAITFHVFNATNDERACESLGQLRTEKQYYVTIKASYANREIYRVSSDGFVILNSTSVTSSLTIYHGIRCGVDNVLDEWIISSSETLLQLSQPLQHGVSYSLLTDNTNESFTISNTNVLVKSRRQILNQMIITFIPLVSVSKISIDVDSNKSNKSSNITLFLYKCDPDMELQSSTSLLPVYWSIGENYKQYVSHYEVGLCKMSNNTTCENRLLYESVGINRYNYFHGNFTESIYQVFVKTCFGLKCLKPSISSDIVVETVTSKKIKVQASLQLEDNCINTTVKWQKSTCTVLYKETIPAGYRWSLFKDRGNTMLTDWKVYLGKESDENKGLFTDSDCLDIPVYLHHQTYVCLEAFCPSGDIKRACSKSTVIDDPNIYDKNIIYDLNLNNPVIKRILELQHSSNIGKYLTVLHDNEMDFAEQNVKISGFLLGVFEVPVKWFLMKHQVIPSVDCSLDLSCLFSTDTTNGFVNFDNPYLKENGLLYICAVTDSFHGCSDGFLVDDDILKGGKVSILSRNGYVIEGSSISIHWSGFSGNSKVIDMGYPNAVASYQYAVGTSIGGTDVVPFTPAGLADFVVVTDLRLQPGQIYYATIRACDHLNRSVERHSEGVIYDNTPPVSGTTQVERGIRYFVKTHRISVQWFGFEDNESGIIQFEIGIGSTNNSADIVPFHETNMFAEINEDSRLTDGHQYYAIVKAINGAGLSSFSVSTPFVIDSTAPVIGHVMDISLPDNQGETDAKDIDYQRNTTSISCKWRGFHDPHSQIDRYYVGLGFTAGKDDIETLTHVGLRNTKTWTSTFVQGVRYYCILKACNGAGLCSHGASNGVLLDNSAPIPGLVVVGEPGIHSRYQSDNSSLHATWIGFEDPHSGIDHFEVCIGTQPLLCDIMKHWNVSLSSSFVKTQLGLKDDVPMFVTVTACNKVELCVERSSQSFMIDDTPPVLIIQPYVESVKNNSSNIRLIISDPSFFKIRWRFYDDRSPIIRTTISIQSKLDSHIPMSDTVISNENVFTVKLENDDRLRLGDIYIVKVTACNAAFLCNTANSEEVLLDYSPPQIGGFMPPLNWEVIPGITNYIRFNLTWYGFSDVESGIRSYYISIGYDYSRADIIEAYKFNPDQQDPEGIQNTTINFDTTNKFPEKLVFTIWAENYAGLLSSQSKITTDVVSFNRNHTKGNLVIQKHSCVAEYCNNDCTCAVVGHKCKTDSQSMCNSKPDNNDESSDRVRIIVPNTDIGISGSSSCLRSEWTDNLNETIWRFEYTFGIQNEQPGEGVFNLVSENPWRDVGKETKAIHCLSPSNQLKHKAIYVAYVRAWYSLTLYKIFQSETVLVDHTSPDIHKRYFVIDSISNCEEDVDYILSTDSVSSCWNGVFYDDESGIEKFMVSSELYLMVSDDIVRMHDVGHKTRADWTGLSFEPGTRYFTTVRAINKIGLQTELCSDGFLIDDIAPITGIVYNTGHHSDAIYQSNNQPVQFSWHGFEDEHSFIDSYYIGFIVNGKGPLANESSSFQKLDIHDHKVYNGNLNHGDTISAMVKAIDKAGHESPIVTSLQLLIDNTPPQSFDCKHFDKIYEKQITGKNRWLDQITCHKNNVYKITVSITEVTFDFKAVLAVDDVSMVLPFARNSDGSLITEYNFFAFETAPHHFSLDVHGGSKSTKMSISVLKCSSINIEAHDIETITAQQISPDRISICVRAIDLESSIKHVNIGIGSINGSFQLQTMKSAISSSHRMHDIVETNLTHGERVYVQAIVINHAGLQTEFTAHPFVVDHTPPVIQSLESFLEYRVDSQNDTTTFVHSRWRVIDDESDVKFCEYCIGISNVTGDQKTLTFRWDNFHDLSGIQSYSTRVFRNKTVFSDIRTPNKNYIQIKNVPMKNKEAYSVDVVGTNVGNISSIPKQASVRCEHNKPLLSGKGFSYGTNYIDWKEVFQSKDIRSFQVAIGSAKGMSDILMPSTTTETRVTIDLSQDYHEIRAVVTATSLTGITTTYRQTILL</sequence>